<dbReference type="AlphaFoldDB" id="A0A418WU66"/>
<evidence type="ECO:0000313" key="2">
    <source>
        <dbReference type="EMBL" id="RJF94802.1"/>
    </source>
</evidence>
<organism evidence="2 3">
    <name type="scientific">Oleomonas cavernae</name>
    <dbReference type="NCBI Taxonomy" id="2320859"/>
    <lineage>
        <taxon>Bacteria</taxon>
        <taxon>Pseudomonadati</taxon>
        <taxon>Pseudomonadota</taxon>
        <taxon>Alphaproteobacteria</taxon>
        <taxon>Acetobacterales</taxon>
        <taxon>Acetobacteraceae</taxon>
        <taxon>Oleomonas</taxon>
    </lineage>
</organism>
<sequence length="185" mass="20201">MDRLGRPDRRRHQPADLLQRRDPGRAPAQSPGRHRCRPGLLPQPVERHGQAKKLSDAARTWATGGGSTTKAREALEEELAGFGIVGPGADQLRARFATETEIELWPENLAAFAFFQSVATQWLHAGMGGSIVGLNYAAVAVVANAQGLTLDGNVMADLQAMEIEALAVFRGREERERQQARSRRG</sequence>
<dbReference type="Pfam" id="PF08809">
    <property type="entry name" value="DUF1799"/>
    <property type="match status" value="1"/>
</dbReference>
<feature type="compositionally biased region" description="Basic and acidic residues" evidence="1">
    <location>
        <begin position="45"/>
        <end position="56"/>
    </location>
</feature>
<name>A0A418WU66_9PROT</name>
<reference evidence="2 3" key="1">
    <citation type="submission" date="2018-09" db="EMBL/GenBank/DDBJ databases">
        <authorList>
            <person name="Zhu H."/>
        </authorList>
    </citation>
    <scope>NUCLEOTIDE SEQUENCE [LARGE SCALE GENOMIC DNA]</scope>
    <source>
        <strain evidence="2 3">K1W22B-8</strain>
    </source>
</reference>
<dbReference type="OrthoDB" id="7363705at2"/>
<proteinExistence type="predicted"/>
<feature type="region of interest" description="Disordered" evidence="1">
    <location>
        <begin position="1"/>
        <end position="68"/>
    </location>
</feature>
<accession>A0A418WU66</accession>
<evidence type="ECO:0000313" key="3">
    <source>
        <dbReference type="Proteomes" id="UP000284605"/>
    </source>
</evidence>
<evidence type="ECO:0000256" key="1">
    <source>
        <dbReference type="SAM" id="MobiDB-lite"/>
    </source>
</evidence>
<comment type="caution">
    <text evidence="2">The sequence shown here is derived from an EMBL/GenBank/DDBJ whole genome shotgun (WGS) entry which is preliminary data.</text>
</comment>
<dbReference type="Proteomes" id="UP000284605">
    <property type="component" value="Unassembled WGS sequence"/>
</dbReference>
<gene>
    <name evidence="2" type="ORF">D3874_03020</name>
</gene>
<protein>
    <recommendedName>
        <fullName evidence="4">DUF1799 domain-containing protein</fullName>
    </recommendedName>
</protein>
<dbReference type="InterPro" id="IPR014915">
    <property type="entry name" value="Phage_TLS_TfmB"/>
</dbReference>
<dbReference type="EMBL" id="QYUK01000008">
    <property type="protein sequence ID" value="RJF94802.1"/>
    <property type="molecule type" value="Genomic_DNA"/>
</dbReference>
<evidence type="ECO:0008006" key="4">
    <source>
        <dbReference type="Google" id="ProtNLM"/>
    </source>
</evidence>
<keyword evidence="3" id="KW-1185">Reference proteome</keyword>